<dbReference type="OrthoDB" id="2168558at2"/>
<feature type="region of interest" description="Disordered" evidence="1">
    <location>
        <begin position="48"/>
        <end position="105"/>
    </location>
</feature>
<dbReference type="InterPro" id="IPR009988">
    <property type="entry name" value="DUF1510"/>
</dbReference>
<keyword evidence="5" id="KW-1185">Reference proteome</keyword>
<accession>A0A2W7MKA1</accession>
<dbReference type="RefSeq" id="WP_111437828.1">
    <property type="nucleotide sequence ID" value="NZ_QKZI01000001.1"/>
</dbReference>
<keyword evidence="2" id="KW-0472">Membrane</keyword>
<organism evidence="4 5">
    <name type="scientific">Psychrobacillus insolitus</name>
    <dbReference type="NCBI Taxonomy" id="1461"/>
    <lineage>
        <taxon>Bacteria</taxon>
        <taxon>Bacillati</taxon>
        <taxon>Bacillota</taxon>
        <taxon>Bacilli</taxon>
        <taxon>Bacillales</taxon>
        <taxon>Bacillaceae</taxon>
        <taxon>Psychrobacillus</taxon>
    </lineage>
</organism>
<gene>
    <name evidence="4" type="ORF">C7437_101249</name>
</gene>
<feature type="domain" description="DUF1510" evidence="3">
    <location>
        <begin position="133"/>
        <end position="224"/>
    </location>
</feature>
<reference evidence="4 5" key="1">
    <citation type="submission" date="2018-06" db="EMBL/GenBank/DDBJ databases">
        <title>Genomic Encyclopedia of Type Strains, Phase IV (KMG-IV): sequencing the most valuable type-strain genomes for metagenomic binning, comparative biology and taxonomic classification.</title>
        <authorList>
            <person name="Goeker M."/>
        </authorList>
    </citation>
    <scope>NUCLEOTIDE SEQUENCE [LARGE SCALE GENOMIC DNA]</scope>
    <source>
        <strain evidence="4 5">DSM 5</strain>
    </source>
</reference>
<proteinExistence type="predicted"/>
<evidence type="ECO:0000259" key="3">
    <source>
        <dbReference type="Pfam" id="PF07423"/>
    </source>
</evidence>
<dbReference type="EMBL" id="QKZI01000001">
    <property type="protein sequence ID" value="PZX07140.1"/>
    <property type="molecule type" value="Genomic_DNA"/>
</dbReference>
<name>A0A2W7MKA1_9BACI</name>
<keyword evidence="2" id="KW-1133">Transmembrane helix</keyword>
<evidence type="ECO:0000256" key="2">
    <source>
        <dbReference type="SAM" id="Phobius"/>
    </source>
</evidence>
<evidence type="ECO:0000313" key="5">
    <source>
        <dbReference type="Proteomes" id="UP000248646"/>
    </source>
</evidence>
<feature type="transmembrane region" description="Helical" evidence="2">
    <location>
        <begin position="21"/>
        <end position="43"/>
    </location>
</feature>
<dbReference type="Pfam" id="PF07423">
    <property type="entry name" value="DUF1510"/>
    <property type="match status" value="1"/>
</dbReference>
<evidence type="ECO:0000313" key="4">
    <source>
        <dbReference type="EMBL" id="PZX07140.1"/>
    </source>
</evidence>
<sequence length="230" mass="25327">MPDRKNISSRMDYKNSKKKTNTLLNVLIGIVALLIIITVINIVSDNDTETAEVESDQTTTEETTDSIADDEVDEEQDTLPDSEKDITTPETEEEISTEPKDTNTIEDAATEETEEATVVSEQSDDPNVEEVIVDSSWQPIGTSQTGAHASSYKASTTDWTEKVQALSYASGLDSSNMYVNFIGNGGSPQKSIGTISSKDGNEIYRIYLEWIDGEGWKPTKKEKLKKKDAS</sequence>
<feature type="compositionally biased region" description="Acidic residues" evidence="1">
    <location>
        <begin position="62"/>
        <end position="80"/>
    </location>
</feature>
<keyword evidence="2" id="KW-0812">Transmembrane</keyword>
<comment type="caution">
    <text evidence="4">The sequence shown here is derived from an EMBL/GenBank/DDBJ whole genome shotgun (WGS) entry which is preliminary data.</text>
</comment>
<evidence type="ECO:0000256" key="1">
    <source>
        <dbReference type="SAM" id="MobiDB-lite"/>
    </source>
</evidence>
<dbReference type="Proteomes" id="UP000248646">
    <property type="component" value="Unassembled WGS sequence"/>
</dbReference>
<protein>
    <submittedName>
        <fullName evidence="4">Uncharacterized protein DUF1510</fullName>
    </submittedName>
</protein>
<dbReference type="AlphaFoldDB" id="A0A2W7MKA1"/>